<protein>
    <submittedName>
        <fullName evidence="1">Minor capsid protein</fullName>
    </submittedName>
</protein>
<reference evidence="1 2" key="1">
    <citation type="submission" date="2016-10" db="EMBL/GenBank/DDBJ databases">
        <authorList>
            <person name="de Groot N.N."/>
        </authorList>
    </citation>
    <scope>NUCLEOTIDE SEQUENCE [LARGE SCALE GENOMIC DNA]</scope>
    <source>
        <strain evidence="1 2">DSM 20475</strain>
    </source>
</reference>
<keyword evidence="2" id="KW-1185">Reference proteome</keyword>
<evidence type="ECO:0000313" key="1">
    <source>
        <dbReference type="EMBL" id="SDD06312.1"/>
    </source>
</evidence>
<sequence>MIRQGLFIHNVVRRPYRSDDFMGDAWGPAQEIRGVRVEPAVQVRGSDRGVNMAYLSYRALLFAPPDAAKWQEKDKVIFNGLEMTVQSVAYMYGATADVHHVEVQLI</sequence>
<evidence type="ECO:0000313" key="2">
    <source>
        <dbReference type="Proteomes" id="UP000198995"/>
    </source>
</evidence>
<dbReference type="Proteomes" id="UP000198995">
    <property type="component" value="Unassembled WGS sequence"/>
</dbReference>
<proteinExistence type="predicted"/>
<accession>A0A1G6RNR6</accession>
<name>A0A1G6RNR6_PEPNI</name>
<dbReference type="AlphaFoldDB" id="A0A1G6RNR6"/>
<dbReference type="STRING" id="2741.SAMN04489866_10179"/>
<dbReference type="InterPro" id="IPR019612">
    <property type="entry name" value="Minor_capsid_put"/>
</dbReference>
<dbReference type="EMBL" id="FNAF01000001">
    <property type="protein sequence ID" value="SDD06312.1"/>
    <property type="molecule type" value="Genomic_DNA"/>
</dbReference>
<dbReference type="Pfam" id="PF10665">
    <property type="entry name" value="Minor_capsid_1"/>
    <property type="match status" value="1"/>
</dbReference>
<gene>
    <name evidence="1" type="ORF">SAMN04489866_10179</name>
</gene>
<dbReference type="RefSeq" id="WP_091790780.1">
    <property type="nucleotide sequence ID" value="NZ_FNAF01000001.1"/>
</dbReference>
<organism evidence="1 2">
    <name type="scientific">Peptococcus niger</name>
    <dbReference type="NCBI Taxonomy" id="2741"/>
    <lineage>
        <taxon>Bacteria</taxon>
        <taxon>Bacillati</taxon>
        <taxon>Bacillota</taxon>
        <taxon>Clostridia</taxon>
        <taxon>Eubacteriales</taxon>
        <taxon>Peptococcaceae</taxon>
        <taxon>Peptococcus</taxon>
    </lineage>
</organism>